<sequence>MVDNARLKSWLDRADSIVRQKDFDCAAALDLAREIRLERIYGVSWRATQAFIVMDKAHRRDHGRDAGTALQAFSDMREALVEQLPYSK</sequence>
<dbReference type="EMBL" id="CP046052">
    <property type="protein sequence ID" value="QGM47720.1"/>
    <property type="molecule type" value="Genomic_DNA"/>
</dbReference>
<dbReference type="AlphaFoldDB" id="A0A6B8KLH8"/>
<name>A0A6B8KLH8_9HYPH</name>
<reference evidence="1 2" key="1">
    <citation type="submission" date="2019-11" db="EMBL/GenBank/DDBJ databases">
        <title>The genome sequence of Methylocystis heyeri.</title>
        <authorList>
            <person name="Oshkin I.Y."/>
            <person name="Miroshnikov K."/>
            <person name="Dedysh S.N."/>
        </authorList>
    </citation>
    <scope>NUCLEOTIDE SEQUENCE [LARGE SCALE GENOMIC DNA]</scope>
    <source>
        <strain evidence="1 2">H2</strain>
    </source>
</reference>
<proteinExistence type="predicted"/>
<protein>
    <submittedName>
        <fullName evidence="1">Uncharacterized protein</fullName>
    </submittedName>
</protein>
<evidence type="ECO:0000313" key="1">
    <source>
        <dbReference type="EMBL" id="QGM47720.1"/>
    </source>
</evidence>
<dbReference type="KEGG" id="mhey:H2LOC_019715"/>
<organism evidence="1 2">
    <name type="scientific">Methylocystis heyeri</name>
    <dbReference type="NCBI Taxonomy" id="391905"/>
    <lineage>
        <taxon>Bacteria</taxon>
        <taxon>Pseudomonadati</taxon>
        <taxon>Pseudomonadota</taxon>
        <taxon>Alphaproteobacteria</taxon>
        <taxon>Hyphomicrobiales</taxon>
        <taxon>Methylocystaceae</taxon>
        <taxon>Methylocystis</taxon>
    </lineage>
</organism>
<accession>A0A6B8KLH8</accession>
<gene>
    <name evidence="1" type="ORF">H2LOC_019715</name>
</gene>
<keyword evidence="2" id="KW-1185">Reference proteome</keyword>
<dbReference type="RefSeq" id="WP_136494374.1">
    <property type="nucleotide sequence ID" value="NZ_CP046052.1"/>
</dbReference>
<dbReference type="Proteomes" id="UP000309061">
    <property type="component" value="Chromosome"/>
</dbReference>
<evidence type="ECO:0000313" key="2">
    <source>
        <dbReference type="Proteomes" id="UP000309061"/>
    </source>
</evidence>